<proteinExistence type="inferred from homology"/>
<dbReference type="NCBIfam" id="NF006325">
    <property type="entry name" value="PRK08541.1"/>
    <property type="match status" value="1"/>
</dbReference>
<organism evidence="6 7">
    <name type="scientific">Thermoplasma acidophilum (strain ATCC 25905 / DSM 1728 / JCM 9062 / NBRC 15155 / AMRC-C165)</name>
    <dbReference type="NCBI Taxonomy" id="273075"/>
    <lineage>
        <taxon>Archaea</taxon>
        <taxon>Methanobacteriati</taxon>
        <taxon>Thermoplasmatota</taxon>
        <taxon>Thermoplasmata</taxon>
        <taxon>Thermoplasmatales</taxon>
        <taxon>Thermoplasmataceae</taxon>
        <taxon>Thermoplasma</taxon>
    </lineage>
</organism>
<keyword evidence="5" id="KW-0812">Transmembrane</keyword>
<dbReference type="GO" id="GO:0097589">
    <property type="term" value="C:archaeal-type flagellum"/>
    <property type="evidence" value="ECO:0007669"/>
    <property type="project" value="UniProtKB-SubCell"/>
</dbReference>
<keyword evidence="6" id="KW-0282">Flagellum</keyword>
<dbReference type="PaxDb" id="273075-Ta0553"/>
<keyword evidence="5" id="KW-0472">Membrane</keyword>
<dbReference type="eggNOG" id="arCOG01829">
    <property type="taxonomic scope" value="Archaea"/>
</dbReference>
<keyword evidence="5" id="KW-1133">Transmembrane helix</keyword>
<evidence type="ECO:0000313" key="7">
    <source>
        <dbReference type="Proteomes" id="UP000001024"/>
    </source>
</evidence>
<gene>
    <name evidence="6" type="ordered locus">Ta0553</name>
</gene>
<keyword evidence="6" id="KW-0966">Cell projection</keyword>
<keyword evidence="3 4" id="KW-0974">Archaeal flagellum</keyword>
<comment type="function">
    <text evidence="4">Flagellin is the subunit protein which polymerizes to form the filaments of archaeal flagella.</text>
</comment>
<dbReference type="EnsemblBacteria" id="CAC11693">
    <property type="protein sequence ID" value="CAC11693"/>
    <property type="gene ID" value="CAC11693"/>
</dbReference>
<sequence>MRKVFSLKADNKAETGIGTLIVFIAMVLVAAVAATVLIHTAGTLQQKATSTGSQTTQQVSTGIQVTSIYGLDSNATYPTHGIIKWLAIQITVTAGSSSINLANVTISMTYHGVAASLTYVGLENIGNATSPKNVYGFNSAVGGTNNVFNASYFNTINGVSNGSKHFAILVLSDPTNSLTAQYPVISYQDQVDLLVNVSAVFGGITEGQAVSGQVQAPVGSPGVIQFTAPESFVSDVIQLQ</sequence>
<keyword evidence="6" id="KW-0969">Cilium</keyword>
<dbReference type="InterPro" id="IPR002774">
    <property type="entry name" value="Flagellin_arc-type"/>
</dbReference>
<reference evidence="6 7" key="1">
    <citation type="journal article" date="2000" name="Nature">
        <title>The genome sequence of the thermoacidophilic scavenger Thermoplasma acidophilum.</title>
        <authorList>
            <person name="Ruepp A."/>
            <person name="Graml W."/>
            <person name="Santos-Martinez M.L."/>
            <person name="Koretke K.K."/>
            <person name="Volker C."/>
            <person name="Mewes H.W."/>
            <person name="Frishman D."/>
            <person name="Stocker S."/>
            <person name="Lupas A.N."/>
            <person name="Baumeister W."/>
        </authorList>
    </citation>
    <scope>NUCLEOTIDE SEQUENCE [LARGE SCALE GENOMIC DNA]</scope>
    <source>
        <strain evidence="7">ATCC 25905 / DSM 1728 / JCM 9062 / NBRC 15155 / AMRC-C165</strain>
    </source>
</reference>
<dbReference type="GO" id="GO:0097588">
    <property type="term" value="P:archaeal or bacterial-type flagellum-dependent cell motility"/>
    <property type="evidence" value="ECO:0007669"/>
    <property type="project" value="InterPro"/>
</dbReference>
<comment type="similarity">
    <text evidence="2 4">Belongs to the archaeal flagellin family.</text>
</comment>
<dbReference type="KEGG" id="tac:Ta0553"/>
<evidence type="ECO:0000256" key="2">
    <source>
        <dbReference type="ARBA" id="ARBA00010256"/>
    </source>
</evidence>
<accession>Q9HKP4</accession>
<evidence type="ECO:0000256" key="5">
    <source>
        <dbReference type="SAM" id="Phobius"/>
    </source>
</evidence>
<dbReference type="AlphaFoldDB" id="Q9HKP4"/>
<evidence type="ECO:0000313" key="6">
    <source>
        <dbReference type="EMBL" id="CAC11693.1"/>
    </source>
</evidence>
<dbReference type="GO" id="GO:0005198">
    <property type="term" value="F:structural molecule activity"/>
    <property type="evidence" value="ECO:0007669"/>
    <property type="project" value="InterPro"/>
</dbReference>
<comment type="subcellular location">
    <subcellularLocation>
        <location evidence="1 4">Archaeal flagellum</location>
    </subcellularLocation>
</comment>
<dbReference type="STRING" id="273075.gene:9571773"/>
<feature type="transmembrane region" description="Helical" evidence="5">
    <location>
        <begin position="20"/>
        <end position="41"/>
    </location>
</feature>
<dbReference type="Pfam" id="PF01917">
    <property type="entry name" value="Flagellin_arch-type"/>
    <property type="match status" value="1"/>
</dbReference>
<dbReference type="HOGENOM" id="CLU_051124_0_1_2"/>
<dbReference type="PANTHER" id="PTHR35903:SF1">
    <property type="entry name" value="FLAGELLIN B1"/>
    <property type="match status" value="1"/>
</dbReference>
<name>Q9HKP4_THEAC</name>
<dbReference type="InterPro" id="IPR013373">
    <property type="entry name" value="Flagellin/pilin_N_arc"/>
</dbReference>
<dbReference type="Proteomes" id="UP000001024">
    <property type="component" value="Chromosome"/>
</dbReference>
<dbReference type="InParanoid" id="Q9HKP4"/>
<keyword evidence="7" id="KW-1185">Reference proteome</keyword>
<protein>
    <recommendedName>
        <fullName evidence="4">Flagellin</fullName>
    </recommendedName>
</protein>
<evidence type="ECO:0000256" key="4">
    <source>
        <dbReference type="RuleBase" id="RU361282"/>
    </source>
</evidence>
<dbReference type="EMBL" id="AL445064">
    <property type="protein sequence ID" value="CAC11693.1"/>
    <property type="molecule type" value="Genomic_DNA"/>
</dbReference>
<evidence type="ECO:0000256" key="1">
    <source>
        <dbReference type="ARBA" id="ARBA00004618"/>
    </source>
</evidence>
<dbReference type="NCBIfam" id="TIGR02537">
    <property type="entry name" value="arch_flag_Nterm"/>
    <property type="match status" value="1"/>
</dbReference>
<dbReference type="PANTHER" id="PTHR35903">
    <property type="entry name" value="FLAGELLIN B1"/>
    <property type="match status" value="1"/>
</dbReference>
<evidence type="ECO:0000256" key="3">
    <source>
        <dbReference type="ARBA" id="ARBA00022440"/>
    </source>
</evidence>